<dbReference type="GO" id="GO:0046872">
    <property type="term" value="F:metal ion binding"/>
    <property type="evidence" value="ECO:0007669"/>
    <property type="project" value="UniProtKB-KW"/>
</dbReference>
<dbReference type="Gene3D" id="1.10.418.10">
    <property type="entry name" value="Calponin-like domain"/>
    <property type="match status" value="4"/>
</dbReference>
<evidence type="ECO:0000256" key="2">
    <source>
        <dbReference type="ARBA" id="ARBA00022737"/>
    </source>
</evidence>
<comment type="caution">
    <text evidence="6">The sequence shown here is derived from an EMBL/GenBank/DDBJ whole genome shotgun (WGS) entry which is preliminary data.</text>
</comment>
<dbReference type="GO" id="GO:0032432">
    <property type="term" value="C:actin filament bundle"/>
    <property type="evidence" value="ECO:0007669"/>
    <property type="project" value="TreeGrafter"/>
</dbReference>
<dbReference type="PANTHER" id="PTHR19961:SF18">
    <property type="entry name" value="FI19014P1"/>
    <property type="match status" value="1"/>
</dbReference>
<keyword evidence="1" id="KW-0479">Metal-binding</keyword>
<keyword evidence="3" id="KW-0106">Calcium</keyword>
<evidence type="ECO:0000313" key="6">
    <source>
        <dbReference type="EMBL" id="KAK7683117.1"/>
    </source>
</evidence>
<dbReference type="InterPro" id="IPR039959">
    <property type="entry name" value="Fimbrin/Plastin"/>
</dbReference>
<dbReference type="InterPro" id="IPR001715">
    <property type="entry name" value="CH_dom"/>
</dbReference>
<feature type="domain" description="Calponin-homology (CH)" evidence="5">
    <location>
        <begin position="1"/>
        <end position="90"/>
    </location>
</feature>
<dbReference type="PANTHER" id="PTHR19961">
    <property type="entry name" value="FIMBRIN/PLASTIN"/>
    <property type="match status" value="1"/>
</dbReference>
<gene>
    <name evidence="6" type="primary">FIM1</name>
    <name evidence="6" type="ORF">QCA50_013790</name>
</gene>
<dbReference type="FunFam" id="1.10.418.10:FF:000042">
    <property type="entry name" value="Fimbrin, putative"/>
    <property type="match status" value="1"/>
</dbReference>
<protein>
    <submittedName>
        <fullName evidence="6">Fimbrin</fullName>
    </submittedName>
</protein>
<dbReference type="GO" id="GO:0051639">
    <property type="term" value="P:actin filament network formation"/>
    <property type="evidence" value="ECO:0007669"/>
    <property type="project" value="TreeGrafter"/>
</dbReference>
<sequence length="502" mass="55987">MQLFDEVRDGLILCGLINDSVPETIDPRVLNKPTGKKPLNAFQMTENNNIVITSAKAIGCSVVNIGSADLAEGREHLILGLIWQIIRRGLLSQIDIKIHPELYRLCEEDETIDDLLRLTPDQILLRWFNYHLKAAGWKRRVNNFSRDVQDGENYTVLLNQLKPNECSRAPLQTKDLKQRAEEVLQNAANIGCRKYLTPASLVAGNPRLNLAFVANLFNNYPGLEPLDEQEAKDYGVVEDFDAEGEREARVFMLWLNSLGVEPGVFNLFENLKDGLIILQAFDKVSPGSVIWRRVSKPKEGAQPSYAVETENGEEEEDIGVTPNQSKLSRFKQVENCNYAVDLAKQNGMHMVGIQGADIVDGSKTLVLGLVWQLMRLNITKTLSSISKGRPISDTEILKWANSTAQKAKPTARLIRSFKDSSLTTGIFLLDLLEGLRPGVVDPVLVNNVADSGDYEQKRQNAKLAISIARKLNALIFLVPEDIVDVRPRLIMTFVGSLMSLGN</sequence>
<dbReference type="AlphaFoldDB" id="A0AAW0FUX6"/>
<dbReference type="CDD" id="cd21300">
    <property type="entry name" value="CH_FIMB_rpt3"/>
    <property type="match status" value="1"/>
</dbReference>
<dbReference type="GO" id="GO:0005737">
    <property type="term" value="C:cytoplasm"/>
    <property type="evidence" value="ECO:0007669"/>
    <property type="project" value="TreeGrafter"/>
</dbReference>
<dbReference type="PROSITE" id="PS50021">
    <property type="entry name" value="CH"/>
    <property type="match status" value="4"/>
</dbReference>
<evidence type="ECO:0000256" key="3">
    <source>
        <dbReference type="ARBA" id="ARBA00022837"/>
    </source>
</evidence>
<name>A0AAW0FUX6_9APHY</name>
<keyword evidence="7" id="KW-1185">Reference proteome</keyword>
<feature type="domain" description="Calponin-homology (CH)" evidence="5">
    <location>
        <begin position="118"/>
        <end position="221"/>
    </location>
</feature>
<feature type="domain" description="Calponin-homology (CH)" evidence="5">
    <location>
        <begin position="390"/>
        <end position="502"/>
    </location>
</feature>
<dbReference type="GO" id="GO:0005884">
    <property type="term" value="C:actin filament"/>
    <property type="evidence" value="ECO:0007669"/>
    <property type="project" value="TreeGrafter"/>
</dbReference>
<accession>A0AAW0FUX6</accession>
<evidence type="ECO:0000256" key="1">
    <source>
        <dbReference type="ARBA" id="ARBA00022723"/>
    </source>
</evidence>
<evidence type="ECO:0000313" key="7">
    <source>
        <dbReference type="Proteomes" id="UP001385951"/>
    </source>
</evidence>
<dbReference type="SMART" id="SM00033">
    <property type="entry name" value="CH"/>
    <property type="match status" value="4"/>
</dbReference>
<dbReference type="GO" id="GO:0051015">
    <property type="term" value="F:actin filament binding"/>
    <property type="evidence" value="ECO:0007669"/>
    <property type="project" value="InterPro"/>
</dbReference>
<dbReference type="SUPFAM" id="SSF47576">
    <property type="entry name" value="Calponin-homology domain, CH-domain"/>
    <property type="match status" value="1"/>
</dbReference>
<reference evidence="6 7" key="1">
    <citation type="submission" date="2022-09" db="EMBL/GenBank/DDBJ databases">
        <authorList>
            <person name="Palmer J.M."/>
        </authorList>
    </citation>
    <scope>NUCLEOTIDE SEQUENCE [LARGE SCALE GENOMIC DNA]</scope>
    <source>
        <strain evidence="6 7">DSM 7382</strain>
    </source>
</reference>
<dbReference type="PROSITE" id="PS00020">
    <property type="entry name" value="ACTININ_2"/>
    <property type="match status" value="1"/>
</dbReference>
<proteinExistence type="predicted"/>
<dbReference type="FunFam" id="1.10.418.10:FF:000010">
    <property type="entry name" value="Plastin-3 isoform 1"/>
    <property type="match status" value="1"/>
</dbReference>
<dbReference type="Pfam" id="PF00307">
    <property type="entry name" value="CH"/>
    <property type="match status" value="4"/>
</dbReference>
<keyword evidence="2" id="KW-0677">Repeat</keyword>
<dbReference type="EMBL" id="JASBNA010000032">
    <property type="protein sequence ID" value="KAK7683117.1"/>
    <property type="molecule type" value="Genomic_DNA"/>
</dbReference>
<evidence type="ECO:0000256" key="4">
    <source>
        <dbReference type="ARBA" id="ARBA00023203"/>
    </source>
</evidence>
<feature type="domain" description="Calponin-homology (CH)" evidence="5">
    <location>
        <begin position="245"/>
        <end position="378"/>
    </location>
</feature>
<dbReference type="InterPro" id="IPR036872">
    <property type="entry name" value="CH_dom_sf"/>
</dbReference>
<evidence type="ECO:0000259" key="5">
    <source>
        <dbReference type="PROSITE" id="PS50021"/>
    </source>
</evidence>
<dbReference type="InterPro" id="IPR001589">
    <property type="entry name" value="Actinin_actin-bd_CS"/>
</dbReference>
<dbReference type="GO" id="GO:0051017">
    <property type="term" value="P:actin filament bundle assembly"/>
    <property type="evidence" value="ECO:0007669"/>
    <property type="project" value="InterPro"/>
</dbReference>
<organism evidence="6 7">
    <name type="scientific">Cerrena zonata</name>
    <dbReference type="NCBI Taxonomy" id="2478898"/>
    <lineage>
        <taxon>Eukaryota</taxon>
        <taxon>Fungi</taxon>
        <taxon>Dikarya</taxon>
        <taxon>Basidiomycota</taxon>
        <taxon>Agaricomycotina</taxon>
        <taxon>Agaricomycetes</taxon>
        <taxon>Polyporales</taxon>
        <taxon>Cerrenaceae</taxon>
        <taxon>Cerrena</taxon>
    </lineage>
</organism>
<keyword evidence="4" id="KW-0009">Actin-binding</keyword>
<dbReference type="Proteomes" id="UP001385951">
    <property type="component" value="Unassembled WGS sequence"/>
</dbReference>